<dbReference type="AlphaFoldDB" id="A0A449A946"/>
<protein>
    <recommendedName>
        <fullName evidence="4">30S ribosomal protein S1</fullName>
    </recommendedName>
</protein>
<gene>
    <name evidence="2" type="ORF">NCTC10122_00397</name>
</gene>
<dbReference type="EMBL" id="LR214970">
    <property type="protein sequence ID" value="VEU60795.1"/>
    <property type="molecule type" value="Genomic_DNA"/>
</dbReference>
<reference evidence="2 3" key="1">
    <citation type="submission" date="2019-01" db="EMBL/GenBank/DDBJ databases">
        <authorList>
            <consortium name="Pathogen Informatics"/>
        </authorList>
    </citation>
    <scope>NUCLEOTIDE SEQUENCE [LARGE SCALE GENOMIC DNA]</scope>
    <source>
        <strain evidence="2 3">NCTC10122</strain>
    </source>
</reference>
<keyword evidence="1" id="KW-0472">Membrane</keyword>
<keyword evidence="1" id="KW-0812">Transmembrane</keyword>
<evidence type="ECO:0000313" key="2">
    <source>
        <dbReference type="EMBL" id="VEU60795.1"/>
    </source>
</evidence>
<evidence type="ECO:0000313" key="3">
    <source>
        <dbReference type="Proteomes" id="UP000290942"/>
    </source>
</evidence>
<evidence type="ECO:0008006" key="4">
    <source>
        <dbReference type="Google" id="ProtNLM"/>
    </source>
</evidence>
<dbReference type="Proteomes" id="UP000290942">
    <property type="component" value="Chromosome"/>
</dbReference>
<name>A0A449A946_9BACT</name>
<evidence type="ECO:0000256" key="1">
    <source>
        <dbReference type="SAM" id="Phobius"/>
    </source>
</evidence>
<dbReference type="InterPro" id="IPR012340">
    <property type="entry name" value="NA-bd_OB-fold"/>
</dbReference>
<accession>A0A449A946</accession>
<proteinExistence type="predicted"/>
<sequence length="148" mass="17758">MNWLVKLQDMQNWVCLILILSYDILIFIYNTYMNKKGDILFGKIIHICNDGITVQTTKKYVFEIPKKNITDWGWKNLYNDFKLRHKVNFYVEEINNQTKTGIGNFKMKHSYYSKSPFIEELKETKHGFENLKKSINMEIQSYKARKRG</sequence>
<dbReference type="SUPFAM" id="SSF50249">
    <property type="entry name" value="Nucleic acid-binding proteins"/>
    <property type="match status" value="1"/>
</dbReference>
<organism evidence="2 3">
    <name type="scientific">Mycoplasmopsis bovigenitalium</name>
    <dbReference type="NCBI Taxonomy" id="2112"/>
    <lineage>
        <taxon>Bacteria</taxon>
        <taxon>Bacillati</taxon>
        <taxon>Mycoplasmatota</taxon>
        <taxon>Mycoplasmoidales</taxon>
        <taxon>Metamycoplasmataceae</taxon>
        <taxon>Mycoplasmopsis</taxon>
    </lineage>
</organism>
<keyword evidence="1" id="KW-1133">Transmembrane helix</keyword>
<feature type="transmembrane region" description="Helical" evidence="1">
    <location>
        <begin position="12"/>
        <end position="32"/>
    </location>
</feature>